<comment type="caution">
    <text evidence="2">The sequence shown here is derived from an EMBL/GenBank/DDBJ whole genome shotgun (WGS) entry which is preliminary data.</text>
</comment>
<keyword evidence="3" id="KW-1185">Reference proteome</keyword>
<gene>
    <name evidence="2" type="ORF">Afil01_49740</name>
</gene>
<dbReference type="EMBL" id="BSTX01000003">
    <property type="protein sequence ID" value="GLZ80167.1"/>
    <property type="molecule type" value="Genomic_DNA"/>
</dbReference>
<sequence>MSIKRVLARIAATLLAAVLGAVALAPSAADAAVPDRFGFALWSGGVVSQSVPPGISVTPSGPPGRWLVKIPGQGIAGGVVHVTAVHDAVATPNGRFCQAEKWGPDSSVPPNELVLVSCWRTTGVLDPVPGFSVQFSASSGPVGGGLYGYMFNSPTCVIAATYNSVGAPNNCIHAGPGAYSVTFNGLATAGPQDGSVEVTAVNSVAARCKPVSWSSGPSQSFRVFCYNVAGVLTDSAFTITYQLKRSLYGPAFPPTRFGYIYNAPGAGPPSTNYNSVVGANAWGGGPPVWTVKYYQLSGGGAPGNSQAVAFGPNPNFCGLSRPWLAAGVDIVAFVNCFDNTGNPVNDRFTNSYSSRV</sequence>
<name>A0A9W6W5A5_9ACTN</name>
<evidence type="ECO:0000313" key="2">
    <source>
        <dbReference type="EMBL" id="GLZ80167.1"/>
    </source>
</evidence>
<feature type="signal peptide" evidence="1">
    <location>
        <begin position="1"/>
        <end position="31"/>
    </location>
</feature>
<evidence type="ECO:0000313" key="3">
    <source>
        <dbReference type="Proteomes" id="UP001165079"/>
    </source>
</evidence>
<dbReference type="RefSeq" id="WP_285665290.1">
    <property type="nucleotide sequence ID" value="NZ_BSTX01000003.1"/>
</dbReference>
<evidence type="ECO:0000256" key="1">
    <source>
        <dbReference type="SAM" id="SignalP"/>
    </source>
</evidence>
<keyword evidence="1" id="KW-0732">Signal</keyword>
<proteinExistence type="predicted"/>
<accession>A0A9W6W5A5</accession>
<dbReference type="AlphaFoldDB" id="A0A9W6W5A5"/>
<protein>
    <submittedName>
        <fullName evidence="2">Uncharacterized protein</fullName>
    </submittedName>
</protein>
<dbReference type="Proteomes" id="UP001165079">
    <property type="component" value="Unassembled WGS sequence"/>
</dbReference>
<organism evidence="2 3">
    <name type="scientific">Actinorhabdospora filicis</name>
    <dbReference type="NCBI Taxonomy" id="1785913"/>
    <lineage>
        <taxon>Bacteria</taxon>
        <taxon>Bacillati</taxon>
        <taxon>Actinomycetota</taxon>
        <taxon>Actinomycetes</taxon>
        <taxon>Micromonosporales</taxon>
        <taxon>Micromonosporaceae</taxon>
        <taxon>Actinorhabdospora</taxon>
    </lineage>
</organism>
<feature type="chain" id="PRO_5040887647" evidence="1">
    <location>
        <begin position="32"/>
        <end position="356"/>
    </location>
</feature>
<reference evidence="2" key="1">
    <citation type="submission" date="2023-03" db="EMBL/GenBank/DDBJ databases">
        <title>Actinorhabdospora filicis NBRC 111898.</title>
        <authorList>
            <person name="Ichikawa N."/>
            <person name="Sato H."/>
            <person name="Tonouchi N."/>
        </authorList>
    </citation>
    <scope>NUCLEOTIDE SEQUENCE</scope>
    <source>
        <strain evidence="2">NBRC 111898</strain>
    </source>
</reference>